<name>A0A3B1DPV7_9ZZZZ</name>
<dbReference type="EMBL" id="UOGJ01000117">
    <property type="protein sequence ID" value="VAX37050.1"/>
    <property type="molecule type" value="Genomic_DNA"/>
</dbReference>
<reference evidence="1" key="1">
    <citation type="submission" date="2018-06" db="EMBL/GenBank/DDBJ databases">
        <authorList>
            <person name="Zhirakovskaya E."/>
        </authorList>
    </citation>
    <scope>NUCLEOTIDE SEQUENCE</scope>
</reference>
<proteinExistence type="predicted"/>
<evidence type="ECO:0000313" key="1">
    <source>
        <dbReference type="EMBL" id="VAX37050.1"/>
    </source>
</evidence>
<organism evidence="1">
    <name type="scientific">hydrothermal vent metagenome</name>
    <dbReference type="NCBI Taxonomy" id="652676"/>
    <lineage>
        <taxon>unclassified sequences</taxon>
        <taxon>metagenomes</taxon>
        <taxon>ecological metagenomes</taxon>
    </lineage>
</organism>
<gene>
    <name evidence="1" type="ORF">MNBD_UNCLBAC01-294</name>
</gene>
<dbReference type="AlphaFoldDB" id="A0A3B1DPV7"/>
<sequence>MDIQATKIELIQLMLNTQKEQILQQLKNILEQEENHISIEQYNKELDEADAEIGRGEFYTHQEAVQQIKGWRKN</sequence>
<accession>A0A3B1DPV7</accession>
<protein>
    <submittedName>
        <fullName evidence="1">Uncharacterized protein</fullName>
    </submittedName>
</protein>